<evidence type="ECO:0000313" key="6">
    <source>
        <dbReference type="EMBL" id="MET3655482.1"/>
    </source>
</evidence>
<evidence type="ECO:0000256" key="3">
    <source>
        <dbReference type="ARBA" id="ARBA00023163"/>
    </source>
</evidence>
<sequence length="282" mass="31704">MKSLIDKIKQSLAILSAAEKKVGEYIILHSELIPNMTTKELSKKIGVSEASVIRFCKSIGMGSFKSFKLALVKDLTLTEMNLTDFSILQKKDTPYDSFQKVIQVNKLAIESCTDSMDKKELLKAVDAIKDAKKIVFFGVGGSSTAALDAHYKFTRLGYHSITSLDFHYMLTVIPYLTKNDIFVAISTSGKTRDVLELAQFAQKKGAIVIAITNLDKSPLYRTADIRLCTPNVEQDFRIGSIPSRMTQLTVIDTLYMSIFHHVGEKVIKQYQEARSEMEKLRR</sequence>
<dbReference type="PANTHER" id="PTHR30514:SF1">
    <property type="entry name" value="HTH-TYPE TRANSCRIPTIONAL REGULATOR HEXR-RELATED"/>
    <property type="match status" value="1"/>
</dbReference>
<feature type="domain" description="SIS" evidence="5">
    <location>
        <begin position="124"/>
        <end position="264"/>
    </location>
</feature>
<dbReference type="SUPFAM" id="SSF53697">
    <property type="entry name" value="SIS domain"/>
    <property type="match status" value="1"/>
</dbReference>
<dbReference type="InterPro" id="IPR000281">
    <property type="entry name" value="HTH_RpiR"/>
</dbReference>
<dbReference type="RefSeq" id="WP_354312076.1">
    <property type="nucleotide sequence ID" value="NZ_JBEPME010000001.1"/>
</dbReference>
<dbReference type="SUPFAM" id="SSF46689">
    <property type="entry name" value="Homeodomain-like"/>
    <property type="match status" value="1"/>
</dbReference>
<dbReference type="Pfam" id="PF01380">
    <property type="entry name" value="SIS"/>
    <property type="match status" value="1"/>
</dbReference>
<dbReference type="Proteomes" id="UP001549104">
    <property type="component" value="Unassembled WGS sequence"/>
</dbReference>
<reference evidence="6 7" key="1">
    <citation type="submission" date="2024-06" db="EMBL/GenBank/DDBJ databases">
        <title>Sorghum-associated microbial communities from plants grown in Nebraska, USA.</title>
        <authorList>
            <person name="Schachtman D."/>
        </authorList>
    </citation>
    <scope>NUCLEOTIDE SEQUENCE [LARGE SCALE GENOMIC DNA]</scope>
    <source>
        <strain evidence="6 7">1288</strain>
    </source>
</reference>
<dbReference type="InterPro" id="IPR046348">
    <property type="entry name" value="SIS_dom_sf"/>
</dbReference>
<dbReference type="InterPro" id="IPR047640">
    <property type="entry name" value="RpiR-like"/>
</dbReference>
<dbReference type="EMBL" id="JBEPME010000001">
    <property type="protein sequence ID" value="MET3655482.1"/>
    <property type="molecule type" value="Genomic_DNA"/>
</dbReference>
<dbReference type="InterPro" id="IPR009057">
    <property type="entry name" value="Homeodomain-like_sf"/>
</dbReference>
<dbReference type="GO" id="GO:0003677">
    <property type="term" value="F:DNA binding"/>
    <property type="evidence" value="ECO:0007669"/>
    <property type="project" value="UniProtKB-KW"/>
</dbReference>
<evidence type="ECO:0000259" key="4">
    <source>
        <dbReference type="PROSITE" id="PS51071"/>
    </source>
</evidence>
<dbReference type="PROSITE" id="PS51071">
    <property type="entry name" value="HTH_RPIR"/>
    <property type="match status" value="1"/>
</dbReference>
<dbReference type="InterPro" id="IPR001347">
    <property type="entry name" value="SIS_dom"/>
</dbReference>
<comment type="caution">
    <text evidence="6">The sequence shown here is derived from an EMBL/GenBank/DDBJ whole genome shotgun (WGS) entry which is preliminary data.</text>
</comment>
<dbReference type="PANTHER" id="PTHR30514">
    <property type="entry name" value="GLUCOKINASE"/>
    <property type="match status" value="1"/>
</dbReference>
<proteinExistence type="predicted"/>
<keyword evidence="1" id="KW-0805">Transcription regulation</keyword>
<protein>
    <submittedName>
        <fullName evidence="6">DNA-binding MurR/RpiR family transcriptional regulator</fullName>
    </submittedName>
</protein>
<keyword evidence="2 6" id="KW-0238">DNA-binding</keyword>
<name>A0ABV2K329_SPOPS</name>
<dbReference type="Gene3D" id="3.40.50.10490">
    <property type="entry name" value="Glucose-6-phosphate isomerase like protein, domain 1"/>
    <property type="match status" value="1"/>
</dbReference>
<dbReference type="InterPro" id="IPR035472">
    <property type="entry name" value="RpiR-like_SIS"/>
</dbReference>
<accession>A0ABV2K329</accession>
<evidence type="ECO:0000256" key="2">
    <source>
        <dbReference type="ARBA" id="ARBA00023125"/>
    </source>
</evidence>
<dbReference type="InterPro" id="IPR036388">
    <property type="entry name" value="WH-like_DNA-bd_sf"/>
</dbReference>
<evidence type="ECO:0000313" key="7">
    <source>
        <dbReference type="Proteomes" id="UP001549104"/>
    </source>
</evidence>
<dbReference type="CDD" id="cd05013">
    <property type="entry name" value="SIS_RpiR"/>
    <property type="match status" value="1"/>
</dbReference>
<dbReference type="Pfam" id="PF01418">
    <property type="entry name" value="HTH_6"/>
    <property type="match status" value="1"/>
</dbReference>
<keyword evidence="7" id="KW-1185">Reference proteome</keyword>
<evidence type="ECO:0000256" key="1">
    <source>
        <dbReference type="ARBA" id="ARBA00023015"/>
    </source>
</evidence>
<gene>
    <name evidence="6" type="ORF">ABIC55_000566</name>
</gene>
<dbReference type="Gene3D" id="1.10.10.10">
    <property type="entry name" value="Winged helix-like DNA-binding domain superfamily/Winged helix DNA-binding domain"/>
    <property type="match status" value="1"/>
</dbReference>
<evidence type="ECO:0000259" key="5">
    <source>
        <dbReference type="PROSITE" id="PS51464"/>
    </source>
</evidence>
<keyword evidence="3" id="KW-0804">Transcription</keyword>
<dbReference type="PROSITE" id="PS51464">
    <property type="entry name" value="SIS"/>
    <property type="match status" value="1"/>
</dbReference>
<feature type="domain" description="HTH rpiR-type" evidence="4">
    <location>
        <begin position="2"/>
        <end position="78"/>
    </location>
</feature>
<organism evidence="6 7">
    <name type="scientific">Sporosarcina psychrophila</name>
    <name type="common">Bacillus psychrophilus</name>
    <dbReference type="NCBI Taxonomy" id="1476"/>
    <lineage>
        <taxon>Bacteria</taxon>
        <taxon>Bacillati</taxon>
        <taxon>Bacillota</taxon>
        <taxon>Bacilli</taxon>
        <taxon>Bacillales</taxon>
        <taxon>Caryophanaceae</taxon>
        <taxon>Sporosarcina</taxon>
    </lineage>
</organism>